<sequence length="163" mass="17877">MRKVSHAVPCCFAFLRADMRDRRDFSLTLSHLGRGLSLLLRACALVGGNTAGRVGSWPPPVWAGQIICVARPPSPKLLLGFARSFVARTPVLCGKAAQGRVDEHGESMRLPSPGGEKAYSHEKGGLLQSCLCPPLVRGYFLSQAVIWRRTTHKDLWRGAWLLC</sequence>
<reference evidence="1 2" key="1">
    <citation type="journal article" date="2018" name="Mol. Biol. Evol.">
        <title>Broad Genomic Sampling Reveals a Smut Pathogenic Ancestry of the Fungal Clade Ustilaginomycotina.</title>
        <authorList>
            <person name="Kijpornyongpan T."/>
            <person name="Mondo S.J."/>
            <person name="Barry K."/>
            <person name="Sandor L."/>
            <person name="Lee J."/>
            <person name="Lipzen A."/>
            <person name="Pangilinan J."/>
            <person name="LaButti K."/>
            <person name="Hainaut M."/>
            <person name="Henrissat B."/>
            <person name="Grigoriev I.V."/>
            <person name="Spatafora J.W."/>
            <person name="Aime M.C."/>
        </authorList>
    </citation>
    <scope>NUCLEOTIDE SEQUENCE [LARGE SCALE GENOMIC DNA]</scope>
    <source>
        <strain evidence="1 2">MCA 4186</strain>
    </source>
</reference>
<dbReference type="EMBL" id="KZ819298">
    <property type="protein sequence ID" value="PWN96675.1"/>
    <property type="molecule type" value="Genomic_DNA"/>
</dbReference>
<protein>
    <submittedName>
        <fullName evidence="1">Uncharacterized protein</fullName>
    </submittedName>
</protein>
<gene>
    <name evidence="1" type="ORF">FA09DRAFT_81672</name>
</gene>
<evidence type="ECO:0000313" key="1">
    <source>
        <dbReference type="EMBL" id="PWN96675.1"/>
    </source>
</evidence>
<dbReference type="AlphaFoldDB" id="A0A316Z8V9"/>
<proteinExistence type="predicted"/>
<dbReference type="RefSeq" id="XP_025596954.1">
    <property type="nucleotide sequence ID" value="XM_025745849.1"/>
</dbReference>
<dbReference type="GeneID" id="37273393"/>
<accession>A0A316Z8V9</accession>
<evidence type="ECO:0000313" key="2">
    <source>
        <dbReference type="Proteomes" id="UP000245946"/>
    </source>
</evidence>
<name>A0A316Z8V9_9BASI</name>
<organism evidence="1 2">
    <name type="scientific">Tilletiopsis washingtonensis</name>
    <dbReference type="NCBI Taxonomy" id="58919"/>
    <lineage>
        <taxon>Eukaryota</taxon>
        <taxon>Fungi</taxon>
        <taxon>Dikarya</taxon>
        <taxon>Basidiomycota</taxon>
        <taxon>Ustilaginomycotina</taxon>
        <taxon>Exobasidiomycetes</taxon>
        <taxon>Entylomatales</taxon>
        <taxon>Entylomatales incertae sedis</taxon>
        <taxon>Tilletiopsis</taxon>
    </lineage>
</organism>
<keyword evidence="2" id="KW-1185">Reference proteome</keyword>
<dbReference type="Proteomes" id="UP000245946">
    <property type="component" value="Unassembled WGS sequence"/>
</dbReference>